<dbReference type="Gene3D" id="1.20.1740.10">
    <property type="entry name" value="Amino acid/polyamine transporter I"/>
    <property type="match status" value="1"/>
</dbReference>
<feature type="transmembrane region" description="Helical" evidence="6">
    <location>
        <begin position="267"/>
        <end position="293"/>
    </location>
</feature>
<dbReference type="AlphaFoldDB" id="A0A3D9UK06"/>
<dbReference type="InterPro" id="IPR002293">
    <property type="entry name" value="AA/rel_permease1"/>
</dbReference>
<evidence type="ECO:0000256" key="1">
    <source>
        <dbReference type="ARBA" id="ARBA00004651"/>
    </source>
</evidence>
<dbReference type="PANTHER" id="PTHR42770:SF7">
    <property type="entry name" value="MEMBRANE PROTEIN"/>
    <property type="match status" value="1"/>
</dbReference>
<dbReference type="OrthoDB" id="259687at2"/>
<dbReference type="Pfam" id="PF13520">
    <property type="entry name" value="AA_permease_2"/>
    <property type="match status" value="1"/>
</dbReference>
<evidence type="ECO:0000313" key="7">
    <source>
        <dbReference type="EMBL" id="REF29782.1"/>
    </source>
</evidence>
<accession>A0A3D9UK06</accession>
<name>A0A3D9UK06_9MICO</name>
<dbReference type="Proteomes" id="UP000256253">
    <property type="component" value="Unassembled WGS sequence"/>
</dbReference>
<feature type="transmembrane region" description="Helical" evidence="6">
    <location>
        <begin position="82"/>
        <end position="115"/>
    </location>
</feature>
<proteinExistence type="predicted"/>
<evidence type="ECO:0000256" key="5">
    <source>
        <dbReference type="ARBA" id="ARBA00023136"/>
    </source>
</evidence>
<evidence type="ECO:0000256" key="6">
    <source>
        <dbReference type="SAM" id="Phobius"/>
    </source>
</evidence>
<evidence type="ECO:0000313" key="8">
    <source>
        <dbReference type="Proteomes" id="UP000256253"/>
    </source>
</evidence>
<keyword evidence="4 6" id="KW-1133">Transmembrane helix</keyword>
<dbReference type="GO" id="GO:0005886">
    <property type="term" value="C:plasma membrane"/>
    <property type="evidence" value="ECO:0007669"/>
    <property type="project" value="UniProtKB-SubCell"/>
</dbReference>
<evidence type="ECO:0000256" key="2">
    <source>
        <dbReference type="ARBA" id="ARBA00022475"/>
    </source>
</evidence>
<feature type="transmembrane region" description="Helical" evidence="6">
    <location>
        <begin position="370"/>
        <end position="386"/>
    </location>
</feature>
<organism evidence="7 8">
    <name type="scientific">Calidifontibacter indicus</name>
    <dbReference type="NCBI Taxonomy" id="419650"/>
    <lineage>
        <taxon>Bacteria</taxon>
        <taxon>Bacillati</taxon>
        <taxon>Actinomycetota</taxon>
        <taxon>Actinomycetes</taxon>
        <taxon>Micrococcales</taxon>
        <taxon>Dermacoccaceae</taxon>
        <taxon>Calidifontibacter</taxon>
    </lineage>
</organism>
<feature type="transmembrane region" description="Helical" evidence="6">
    <location>
        <begin position="339"/>
        <end position="358"/>
    </location>
</feature>
<feature type="transmembrane region" description="Helical" evidence="6">
    <location>
        <begin position="186"/>
        <end position="207"/>
    </location>
</feature>
<keyword evidence="5 6" id="KW-0472">Membrane</keyword>
<evidence type="ECO:0000256" key="3">
    <source>
        <dbReference type="ARBA" id="ARBA00022692"/>
    </source>
</evidence>
<feature type="transmembrane region" description="Helical" evidence="6">
    <location>
        <begin position="314"/>
        <end position="333"/>
    </location>
</feature>
<sequence>MTASAPLARRLGTADAVVVGLSAMLGAGVFSAYAPAAASAGSLLLVALAIAAFVAFCNAVASAQLAAVYPSSGGTYLFGREVLGAWWGFVAGWGFVIGKTASCAAMAMTFAYYLFPDTSVLQRLSAAVAVVALTALNLRGITRTAVAAKVLVTITVLVLVFFVVLVGTRESVVPNAALASAEPYGVLQAAGLLFFAFAGYARIATLAEEVRRPEMIGRAILIALSVAVTLYAVIGVVSVKVLGSSLAAADAPLMSAVDAVGASWAGPIVRCGAVAASLGALLALIAGVSRTMLAMARERDLPSPFATVDERHQVPAAAEIAVGVVVVLLVLLADLRGAIGFSSFGVLTYYFVTNASAFRQPCKQRRWPRAFNILGMAGCAVLVATLPWQAVALGALVLAGGVLGRAALRRP</sequence>
<feature type="transmembrane region" description="Helical" evidence="6">
    <location>
        <begin position="145"/>
        <end position="166"/>
    </location>
</feature>
<protein>
    <submittedName>
        <fullName evidence="7">Amino acid/polyamine/organocation transporter (APC superfamily)</fullName>
    </submittedName>
</protein>
<dbReference type="EMBL" id="QTUA01000001">
    <property type="protein sequence ID" value="REF29782.1"/>
    <property type="molecule type" value="Genomic_DNA"/>
</dbReference>
<dbReference type="RefSeq" id="WP_115921867.1">
    <property type="nucleotide sequence ID" value="NZ_QTUA01000001.1"/>
</dbReference>
<dbReference type="PANTHER" id="PTHR42770">
    <property type="entry name" value="AMINO ACID TRANSPORTER-RELATED"/>
    <property type="match status" value="1"/>
</dbReference>
<dbReference type="GO" id="GO:0022857">
    <property type="term" value="F:transmembrane transporter activity"/>
    <property type="evidence" value="ECO:0007669"/>
    <property type="project" value="InterPro"/>
</dbReference>
<evidence type="ECO:0000256" key="4">
    <source>
        <dbReference type="ARBA" id="ARBA00022989"/>
    </source>
</evidence>
<dbReference type="PIRSF" id="PIRSF006060">
    <property type="entry name" value="AA_transporter"/>
    <property type="match status" value="1"/>
</dbReference>
<feature type="transmembrane region" description="Helical" evidence="6">
    <location>
        <begin position="12"/>
        <end position="34"/>
    </location>
</feature>
<keyword evidence="8" id="KW-1185">Reference proteome</keyword>
<feature type="transmembrane region" description="Helical" evidence="6">
    <location>
        <begin position="40"/>
        <end position="61"/>
    </location>
</feature>
<comment type="caution">
    <text evidence="7">The sequence shown here is derived from an EMBL/GenBank/DDBJ whole genome shotgun (WGS) entry which is preliminary data.</text>
</comment>
<reference evidence="7 8" key="1">
    <citation type="submission" date="2018-08" db="EMBL/GenBank/DDBJ databases">
        <title>Sequencing the genomes of 1000 actinobacteria strains.</title>
        <authorList>
            <person name="Klenk H.-P."/>
        </authorList>
    </citation>
    <scope>NUCLEOTIDE SEQUENCE [LARGE SCALE GENOMIC DNA]</scope>
    <source>
        <strain evidence="7 8">DSM 22967</strain>
    </source>
</reference>
<feature type="transmembrane region" description="Helical" evidence="6">
    <location>
        <begin position="219"/>
        <end position="247"/>
    </location>
</feature>
<keyword evidence="2" id="KW-1003">Cell membrane</keyword>
<comment type="subcellular location">
    <subcellularLocation>
        <location evidence="1">Cell membrane</location>
        <topology evidence="1">Multi-pass membrane protein</topology>
    </subcellularLocation>
</comment>
<keyword evidence="3 6" id="KW-0812">Transmembrane</keyword>
<dbReference type="InterPro" id="IPR050367">
    <property type="entry name" value="APC_superfamily"/>
</dbReference>
<gene>
    <name evidence="7" type="ORF">DFJ65_0751</name>
</gene>
<feature type="transmembrane region" description="Helical" evidence="6">
    <location>
        <begin position="121"/>
        <end position="138"/>
    </location>
</feature>